<protein>
    <submittedName>
        <fullName evidence="1">Uncharacterized protein</fullName>
    </submittedName>
</protein>
<comment type="caution">
    <text evidence="1">The sequence shown here is derived from an EMBL/GenBank/DDBJ whole genome shotgun (WGS) entry which is preliminary data.</text>
</comment>
<dbReference type="EMBL" id="JABJNZ010000028">
    <property type="protein sequence ID" value="MBT4870342.1"/>
    <property type="molecule type" value="Genomic_DNA"/>
</dbReference>
<evidence type="ECO:0000313" key="2">
    <source>
        <dbReference type="Proteomes" id="UP000722459"/>
    </source>
</evidence>
<organism evidence="1 2">
    <name type="scientific">Candidatus Iainarchaeum sp</name>
    <dbReference type="NCBI Taxonomy" id="3101447"/>
    <lineage>
        <taxon>Archaea</taxon>
        <taxon>Candidatus Iainarchaeota</taxon>
        <taxon>Candidatus Iainarchaeia</taxon>
        <taxon>Candidatus Iainarchaeales</taxon>
        <taxon>Candidatus Iainarchaeaceae</taxon>
        <taxon>Candidatus Iainarchaeum</taxon>
    </lineage>
</organism>
<proteinExistence type="predicted"/>
<dbReference type="AlphaFoldDB" id="A0A8T5GEK0"/>
<dbReference type="Proteomes" id="UP000722459">
    <property type="component" value="Unassembled WGS sequence"/>
</dbReference>
<sequence length="50" mass="5764">MPVEYGEFKGNKMIILKRDENDNFPFQFGKGKARLIAENLDAIKAFAEEE</sequence>
<name>A0A8T5GEK0_9ARCH</name>
<evidence type="ECO:0000313" key="1">
    <source>
        <dbReference type="EMBL" id="MBT4870342.1"/>
    </source>
</evidence>
<accession>A0A8T5GEK0</accession>
<gene>
    <name evidence="1" type="ORF">HON47_02115</name>
</gene>
<reference evidence="1" key="1">
    <citation type="journal article" date="2021" name="ISME J.">
        <title>Mercury methylation by metabolically versatile and cosmopolitan marine bacteria.</title>
        <authorList>
            <person name="Lin H."/>
            <person name="Ascher D.B."/>
            <person name="Myung Y."/>
            <person name="Lamborg C.H."/>
            <person name="Hallam S.J."/>
            <person name="Gionfriddo C.M."/>
            <person name="Holt K.E."/>
            <person name="Moreau J.W."/>
        </authorList>
    </citation>
    <scope>NUCLEOTIDE SEQUENCE</scope>
    <source>
        <strain evidence="1">SI075_bin30</strain>
    </source>
</reference>